<evidence type="ECO:0000256" key="3">
    <source>
        <dbReference type="ARBA" id="ARBA00022781"/>
    </source>
</evidence>
<proteinExistence type="inferred from homology"/>
<dbReference type="HAMAP" id="MF_01416">
    <property type="entry name" value="ATP_synth_delta_bact"/>
    <property type="match status" value="1"/>
</dbReference>
<keyword evidence="2 7" id="KW-0813">Transport</keyword>
<evidence type="ECO:0000256" key="2">
    <source>
        <dbReference type="ARBA" id="ARBA00022448"/>
    </source>
</evidence>
<evidence type="ECO:0000256" key="1">
    <source>
        <dbReference type="ARBA" id="ARBA00004370"/>
    </source>
</evidence>
<organism evidence="8 9">
    <name type="scientific">Candidatus Weimeria bifida</name>
    <dbReference type="NCBI Taxonomy" id="2599074"/>
    <lineage>
        <taxon>Bacteria</taxon>
        <taxon>Bacillati</taxon>
        <taxon>Bacillota</taxon>
        <taxon>Clostridia</taxon>
        <taxon>Lachnospirales</taxon>
        <taxon>Lachnospiraceae</taxon>
        <taxon>Candidatus Weimeria</taxon>
    </lineage>
</organism>
<gene>
    <name evidence="7 8" type="primary">atpH</name>
    <name evidence="8" type="ORF">FRC54_11135</name>
</gene>
<dbReference type="GO" id="GO:0005886">
    <property type="term" value="C:plasma membrane"/>
    <property type="evidence" value="ECO:0007669"/>
    <property type="project" value="UniProtKB-SubCell"/>
</dbReference>
<keyword evidence="7" id="KW-1003">Cell membrane</keyword>
<evidence type="ECO:0000256" key="5">
    <source>
        <dbReference type="ARBA" id="ARBA00023136"/>
    </source>
</evidence>
<evidence type="ECO:0000256" key="4">
    <source>
        <dbReference type="ARBA" id="ARBA00023065"/>
    </source>
</evidence>
<comment type="function">
    <text evidence="7">This protein is part of the stalk that links CF(0) to CF(1). It either transmits conformational changes from CF(0) to CF(1) or is implicated in proton conduction.</text>
</comment>
<keyword evidence="9" id="KW-1185">Reference proteome</keyword>
<comment type="caution">
    <text evidence="8">The sequence shown here is derived from an EMBL/GenBank/DDBJ whole genome shotgun (WGS) entry which is preliminary data.</text>
</comment>
<dbReference type="InterPro" id="IPR000711">
    <property type="entry name" value="ATPase_OSCP/dsu"/>
</dbReference>
<keyword evidence="5 7" id="KW-0472">Membrane</keyword>
<dbReference type="PANTHER" id="PTHR11910">
    <property type="entry name" value="ATP SYNTHASE DELTA CHAIN"/>
    <property type="match status" value="1"/>
</dbReference>
<keyword evidence="4 7" id="KW-0406">Ion transport</keyword>
<evidence type="ECO:0000313" key="9">
    <source>
        <dbReference type="Proteomes" id="UP000460257"/>
    </source>
</evidence>
<dbReference type="GO" id="GO:0045259">
    <property type="term" value="C:proton-transporting ATP synthase complex"/>
    <property type="evidence" value="ECO:0007669"/>
    <property type="project" value="UniProtKB-KW"/>
</dbReference>
<dbReference type="Gene3D" id="1.10.520.20">
    <property type="entry name" value="N-terminal domain of the delta subunit of the F1F0-ATP synthase"/>
    <property type="match status" value="1"/>
</dbReference>
<accession>A0A6N7J1I8</accession>
<dbReference type="EMBL" id="VOGC01000010">
    <property type="protein sequence ID" value="MQN02412.1"/>
    <property type="molecule type" value="Genomic_DNA"/>
</dbReference>
<dbReference type="Proteomes" id="UP000460257">
    <property type="component" value="Unassembled WGS sequence"/>
</dbReference>
<keyword evidence="7" id="KW-0139">CF(1)</keyword>
<evidence type="ECO:0000256" key="7">
    <source>
        <dbReference type="HAMAP-Rule" id="MF_01416"/>
    </source>
</evidence>
<sequence length="175" mass="20294">MSQATVHNNALVLSELPVDKNEVLSVLRELDSTPAYMELLMSPVIYSRKKEAVERKLAEANHFSRIFTDFLLVMIRNHNEKYIPDILREYVKIEEEKDGLYVADLQCARQDEIEKDQECARTALEKIFPGKTFRFCVEVKPSLIGGYIVRCKNNIEIDRSYEGQLRQLAKKINGR</sequence>
<dbReference type="GO" id="GO:0046933">
    <property type="term" value="F:proton-transporting ATP synthase activity, rotational mechanism"/>
    <property type="evidence" value="ECO:0007669"/>
    <property type="project" value="UniProtKB-UniRule"/>
</dbReference>
<protein>
    <recommendedName>
        <fullName evidence="7">ATP synthase subunit delta</fullName>
    </recommendedName>
    <alternativeName>
        <fullName evidence="7">ATP synthase F(1) sector subunit delta</fullName>
    </alternativeName>
    <alternativeName>
        <fullName evidence="7">F-type ATPase subunit delta</fullName>
        <shortName evidence="7">F-ATPase subunit delta</shortName>
    </alternativeName>
</protein>
<comment type="subcellular location">
    <subcellularLocation>
        <location evidence="7">Cell membrane</location>
        <topology evidence="7">Peripheral membrane protein</topology>
    </subcellularLocation>
    <subcellularLocation>
        <location evidence="1">Membrane</location>
    </subcellularLocation>
</comment>
<dbReference type="InterPro" id="IPR026015">
    <property type="entry name" value="ATP_synth_OSCP/delta_N_sf"/>
</dbReference>
<keyword evidence="3 7" id="KW-0375">Hydrogen ion transport</keyword>
<dbReference type="Pfam" id="PF00213">
    <property type="entry name" value="OSCP"/>
    <property type="match status" value="1"/>
</dbReference>
<evidence type="ECO:0000256" key="6">
    <source>
        <dbReference type="ARBA" id="ARBA00023310"/>
    </source>
</evidence>
<dbReference type="SUPFAM" id="SSF47928">
    <property type="entry name" value="N-terminal domain of the delta subunit of the F1F0-ATP synthase"/>
    <property type="match status" value="1"/>
</dbReference>
<name>A0A6N7J1I8_9FIRM</name>
<reference evidence="8" key="1">
    <citation type="journal article" date="2020" name="Appl. Environ. Microbiol.">
        <title>Medium-Chain Fatty Acid Synthesis by 'Candidatus Weimeria bifida' gen. nov., sp. nov., and 'Candidatus Pseudoramibacter fermentans' sp. nov.</title>
        <authorList>
            <person name="Scarborough M.J."/>
            <person name="Myers K.S."/>
            <person name="Donohue T.J."/>
            <person name="Noguera D.R."/>
        </authorList>
    </citation>
    <scope>NUCLEOTIDE SEQUENCE</scope>
    <source>
        <strain evidence="8">LCO1.1</strain>
    </source>
</reference>
<keyword evidence="6 7" id="KW-0066">ATP synthesis</keyword>
<dbReference type="NCBIfam" id="TIGR01145">
    <property type="entry name" value="ATP_synt_delta"/>
    <property type="match status" value="1"/>
</dbReference>
<dbReference type="AlphaFoldDB" id="A0A6N7J1I8"/>
<evidence type="ECO:0000313" key="8">
    <source>
        <dbReference type="EMBL" id="MQN02412.1"/>
    </source>
</evidence>
<comment type="function">
    <text evidence="7">F(1)F(0) ATP synthase produces ATP from ADP in the presence of a proton or sodium gradient. F-type ATPases consist of two structural domains, F(1) containing the extramembraneous catalytic core and F(0) containing the membrane proton channel, linked together by a central stalk and a peripheral stalk. During catalysis, ATP synthesis in the catalytic domain of F(1) is coupled via a rotary mechanism of the central stalk subunits to proton translocation.</text>
</comment>
<comment type="similarity">
    <text evidence="7">Belongs to the ATPase delta chain family.</text>
</comment>